<sequence length="692" mass="70715">MGSVTAVGSGGKVDPAEAQRRAEEARQKAEAARLAAEAKRKAAEAARDNLAQAKRDASSARRQQKSAEKAVADTRKAAERSGQSPAEAKKSKEDLAAAETRLKEATETSMKAAQKLQEAEETAALTAKSAAEAMRKANALAIEESKKPPYSQKDIDKVKPTKNELASAFEGTSRKAELEKLLGLTPPPQEANPEATPHATRPAEARDADAGAPKKSPVELNPGARNTATASGTVQGSGAPSTLDGAHSKQKQAQDLAKQGRLGEALDMALNSEGDSVKLKLSANGKVQAGTAPVKAGGEIGSEVEVKRGPNGTYEFIALNEGKLTAEPSTNGPVNGSAELGAGVSPKFEFKSKEDALRGLGIISAAGNESALGVAASYAVDAGTKVGDKVSGFLAGAAKAVGADSLGKFFDKAGDANRKLDSYVGTDAQKFLGDHLKGFSVKGTLAGKLAGDLPLPNVPLAGELKGQLETKVDIELGKNGQKPTITVEQSGQLEGKGSVGSGTTFTKEAEGKGSIKLALQSKFEVDGKLDLAAALQGRSSGLQIDLVDSTLSAEVGVSGKSGVGLATPGGTQTEASLKGDTGVSGKLKLTGKTVDVAAALADPKAREALANGDFGPLAKNLGKVPITVEGELAATAGFTGKLSLDAGRASGGVSLEGSLSDVFLKEKRDLKGDEFAAQFGSIRAWLQQQLHA</sequence>
<dbReference type="EMBL" id="CP003389">
    <property type="protein sequence ID" value="AFE04373.1"/>
    <property type="molecule type" value="Genomic_DNA"/>
</dbReference>
<evidence type="ECO:0000256" key="1">
    <source>
        <dbReference type="SAM" id="MobiDB-lite"/>
    </source>
</evidence>
<protein>
    <submittedName>
        <fullName evidence="2">Uncharacterized protein</fullName>
    </submittedName>
</protein>
<reference evidence="2 3" key="1">
    <citation type="journal article" date="2012" name="J. Bacteriol.">
        <title>Complete Genome Sequence of the Fruiting Myxobacterium Corallococcus coralloides DSM 2259.</title>
        <authorList>
            <person name="Huntley S."/>
            <person name="Zhang Y."/>
            <person name="Treuner-Lange A."/>
            <person name="Kneip S."/>
            <person name="Sensen C.W."/>
            <person name="Sogaard-Andersen L."/>
        </authorList>
    </citation>
    <scope>NUCLEOTIDE SEQUENCE [LARGE SCALE GENOMIC DNA]</scope>
    <source>
        <strain evidence="3">ATCC 25202 / DSM 2259 / NBRC 100086 / M2</strain>
    </source>
</reference>
<gene>
    <name evidence="2" type="ordered locus">COCOR_01908</name>
</gene>
<evidence type="ECO:0000313" key="3">
    <source>
        <dbReference type="Proteomes" id="UP000007587"/>
    </source>
</evidence>
<dbReference type="Proteomes" id="UP000007587">
    <property type="component" value="Chromosome"/>
</dbReference>
<dbReference type="AlphaFoldDB" id="H8MG67"/>
<organism evidence="2 3">
    <name type="scientific">Corallococcus coralloides (strain ATCC 25202 / DSM 2259 / NBRC 100086 / M2)</name>
    <name type="common">Myxococcus coralloides</name>
    <dbReference type="NCBI Taxonomy" id="1144275"/>
    <lineage>
        <taxon>Bacteria</taxon>
        <taxon>Pseudomonadati</taxon>
        <taxon>Myxococcota</taxon>
        <taxon>Myxococcia</taxon>
        <taxon>Myxococcales</taxon>
        <taxon>Cystobacterineae</taxon>
        <taxon>Myxococcaceae</taxon>
        <taxon>Corallococcus</taxon>
    </lineage>
</organism>
<feature type="compositionally biased region" description="Low complexity" evidence="1">
    <location>
        <begin position="112"/>
        <end position="132"/>
    </location>
</feature>
<feature type="compositionally biased region" description="Basic and acidic residues" evidence="1">
    <location>
        <begin position="143"/>
        <end position="162"/>
    </location>
</feature>
<evidence type="ECO:0000313" key="2">
    <source>
        <dbReference type="EMBL" id="AFE04373.1"/>
    </source>
</evidence>
<dbReference type="eggNOG" id="COG3064">
    <property type="taxonomic scope" value="Bacteria"/>
</dbReference>
<name>H8MG67_CORCM</name>
<dbReference type="KEGG" id="ccx:COCOR_01908"/>
<keyword evidence="3" id="KW-1185">Reference proteome</keyword>
<reference evidence="3" key="2">
    <citation type="submission" date="2012-03" db="EMBL/GenBank/DDBJ databases">
        <title>Genome sequence of the fruiting myxobacterium Corallococcus coralloides DSM 2259.</title>
        <authorList>
            <person name="Huntley S."/>
            <person name="Zhang Y."/>
            <person name="Treuner-Lange A."/>
            <person name="Sensen C.W."/>
            <person name="Sogaard-Andersen L."/>
        </authorList>
    </citation>
    <scope>NUCLEOTIDE SEQUENCE [LARGE SCALE GENOMIC DNA]</scope>
    <source>
        <strain evidence="3">ATCC 25202 / DSM 2259 / NBRC 100086 / M2</strain>
    </source>
</reference>
<dbReference type="HOGENOM" id="CLU_397784_0_0_7"/>
<dbReference type="InParanoid" id="H8MG67"/>
<feature type="compositionally biased region" description="Polar residues" evidence="1">
    <location>
        <begin position="224"/>
        <end position="240"/>
    </location>
</feature>
<dbReference type="RefSeq" id="WP_014394754.1">
    <property type="nucleotide sequence ID" value="NC_017030.1"/>
</dbReference>
<feature type="compositionally biased region" description="Basic and acidic residues" evidence="1">
    <location>
        <begin position="87"/>
        <end position="106"/>
    </location>
</feature>
<feature type="compositionally biased region" description="Basic and acidic residues" evidence="1">
    <location>
        <begin position="14"/>
        <end position="79"/>
    </location>
</feature>
<accession>H8MG67</accession>
<feature type="region of interest" description="Disordered" evidence="1">
    <location>
        <begin position="1"/>
        <end position="257"/>
    </location>
</feature>
<proteinExistence type="predicted"/>